<dbReference type="EMBL" id="LITU01000065">
    <property type="protein sequence ID" value="KOY15058.1"/>
    <property type="molecule type" value="Genomic_DNA"/>
</dbReference>
<dbReference type="PATRIC" id="fig|1705561.3.peg.3614"/>
<protein>
    <submittedName>
        <fullName evidence="7">ABC transporter substrate-binding protein</fullName>
    </submittedName>
</protein>
<comment type="subcellular location">
    <subcellularLocation>
        <location evidence="1">Cell envelope</location>
    </subcellularLocation>
</comment>
<keyword evidence="4" id="KW-0732">Signal</keyword>
<evidence type="ECO:0000256" key="4">
    <source>
        <dbReference type="ARBA" id="ARBA00022729"/>
    </source>
</evidence>
<feature type="domain" description="Fe/B12 periplasmic-binding" evidence="6">
    <location>
        <begin position="80"/>
        <end position="340"/>
    </location>
</feature>
<evidence type="ECO:0000259" key="6">
    <source>
        <dbReference type="PROSITE" id="PS50983"/>
    </source>
</evidence>
<dbReference type="PANTHER" id="PTHR30532:SF29">
    <property type="entry name" value="FE(3+) DICITRATE-BINDING PERIPLASMIC PROTEIN"/>
    <property type="match status" value="1"/>
</dbReference>
<comment type="caution">
    <text evidence="7">The sequence shown here is derived from an EMBL/GenBank/DDBJ whole genome shotgun (WGS) entry which is preliminary data.</text>
</comment>
<dbReference type="Gene3D" id="3.40.50.1980">
    <property type="entry name" value="Nitrogenase molybdenum iron protein domain"/>
    <property type="match status" value="2"/>
</dbReference>
<keyword evidence="3" id="KW-0813">Transport</keyword>
<dbReference type="Proteomes" id="UP000037688">
    <property type="component" value="Unassembled WGS sequence"/>
</dbReference>
<organism evidence="7 8">
    <name type="scientific">Paenibacillus xylanivorans</name>
    <dbReference type="NCBI Taxonomy" id="1705561"/>
    <lineage>
        <taxon>Bacteria</taxon>
        <taxon>Bacillati</taxon>
        <taxon>Bacillota</taxon>
        <taxon>Bacilli</taxon>
        <taxon>Bacillales</taxon>
        <taxon>Paenibacillaceae</taxon>
        <taxon>Paenibacillus</taxon>
    </lineage>
</organism>
<reference evidence="7 8" key="1">
    <citation type="submission" date="2015-08" db="EMBL/GenBank/DDBJ databases">
        <title>Draft genome sequence of cellulolytic and xylanolytic Paenibacillus sp. A59, isolated from a decaying forest soil from Patagonia, Argentina.</title>
        <authorList>
            <person name="Ghio S."/>
            <person name="Caceres A.M."/>
            <person name="Talia P."/>
            <person name="Grasso D."/>
            <person name="Campos E."/>
        </authorList>
    </citation>
    <scope>NUCLEOTIDE SEQUENCE [LARGE SCALE GENOMIC DNA]</scope>
    <source>
        <strain evidence="7 8">A59</strain>
    </source>
</reference>
<dbReference type="InterPro" id="IPR002491">
    <property type="entry name" value="ABC_transptr_periplasmic_BD"/>
</dbReference>
<dbReference type="CDD" id="cd01138">
    <property type="entry name" value="FeuA"/>
    <property type="match status" value="1"/>
</dbReference>
<comment type="similarity">
    <text evidence="2">Belongs to the bacterial solute-binding protein 8 family.</text>
</comment>
<feature type="region of interest" description="Disordered" evidence="5">
    <location>
        <begin position="41"/>
        <end position="61"/>
    </location>
</feature>
<dbReference type="Pfam" id="PF01497">
    <property type="entry name" value="Peripla_BP_2"/>
    <property type="match status" value="1"/>
</dbReference>
<dbReference type="PROSITE" id="PS51257">
    <property type="entry name" value="PROKAR_LIPOPROTEIN"/>
    <property type="match status" value="1"/>
</dbReference>
<dbReference type="GO" id="GO:1901678">
    <property type="term" value="P:iron coordination entity transport"/>
    <property type="evidence" value="ECO:0007669"/>
    <property type="project" value="UniProtKB-ARBA"/>
</dbReference>
<dbReference type="GO" id="GO:0030288">
    <property type="term" value="C:outer membrane-bounded periplasmic space"/>
    <property type="evidence" value="ECO:0007669"/>
    <property type="project" value="TreeGrafter"/>
</dbReference>
<evidence type="ECO:0000313" key="7">
    <source>
        <dbReference type="EMBL" id="KOY15058.1"/>
    </source>
</evidence>
<dbReference type="PANTHER" id="PTHR30532">
    <property type="entry name" value="IRON III DICITRATE-BINDING PERIPLASMIC PROTEIN"/>
    <property type="match status" value="1"/>
</dbReference>
<evidence type="ECO:0000256" key="5">
    <source>
        <dbReference type="SAM" id="MobiDB-lite"/>
    </source>
</evidence>
<evidence type="ECO:0000256" key="1">
    <source>
        <dbReference type="ARBA" id="ARBA00004196"/>
    </source>
</evidence>
<dbReference type="SUPFAM" id="SSF53807">
    <property type="entry name" value="Helical backbone' metal receptor"/>
    <property type="match status" value="1"/>
</dbReference>
<evidence type="ECO:0000256" key="3">
    <source>
        <dbReference type="ARBA" id="ARBA00022448"/>
    </source>
</evidence>
<sequence>MFILKGDSHVFKKNKKMIMLLITVMVMSIWLAACGSKPAENGTAAGENNTATETETQTEAPAERTLTDAMGHEVKIPANLERIIASYLEDNLVTLGVKPVAQWSVANGIQEYLQKDLDGIPTIAFDLPFEAVASFNPDLIIIGSESVVEGEKYAQYSKIAPTYVLGDEINSDWRKALLKIGEILNKGDEAQKALDDYEVKATEIKEKINTVTGGTKSAAAIWLVSGKFFIVSDNVSSGEVMYKELGLAEPEVVKEISAKATGNWSSISLEKLAEMDVDYLFFVNSDEGTGSEALKDPVWQSIPAVKNGNLFEFTRSSSWLYSGVQANLQIMEDIQNSIVK</sequence>
<gene>
    <name evidence="7" type="ORF">AMS66_17560</name>
</gene>
<dbReference type="AlphaFoldDB" id="A0A0M9BM45"/>
<proteinExistence type="inferred from homology"/>
<dbReference type="PROSITE" id="PS50983">
    <property type="entry name" value="FE_B12_PBP"/>
    <property type="match status" value="1"/>
</dbReference>
<dbReference type="InterPro" id="IPR051313">
    <property type="entry name" value="Bact_iron-sidero_bind"/>
</dbReference>
<accession>A0A0M9BM45</accession>
<keyword evidence="8" id="KW-1185">Reference proteome</keyword>
<evidence type="ECO:0000256" key="2">
    <source>
        <dbReference type="ARBA" id="ARBA00008814"/>
    </source>
</evidence>
<feature type="compositionally biased region" description="Low complexity" evidence="5">
    <location>
        <begin position="41"/>
        <end position="60"/>
    </location>
</feature>
<name>A0A0M9BM45_9BACL</name>
<evidence type="ECO:0000313" key="8">
    <source>
        <dbReference type="Proteomes" id="UP000037688"/>
    </source>
</evidence>